<dbReference type="RefSeq" id="WP_086501431.1">
    <property type="nucleotide sequence ID" value="NZ_MSSV01000008.1"/>
</dbReference>
<keyword evidence="3 6" id="KW-0812">Transmembrane</keyword>
<dbReference type="GO" id="GO:0015920">
    <property type="term" value="P:lipopolysaccharide transport"/>
    <property type="evidence" value="ECO:0007669"/>
    <property type="project" value="TreeGrafter"/>
</dbReference>
<dbReference type="EMBL" id="VORV01000001">
    <property type="protein sequence ID" value="TXD79883.1"/>
    <property type="molecule type" value="Genomic_DNA"/>
</dbReference>
<dbReference type="GO" id="GO:0043190">
    <property type="term" value="C:ATP-binding cassette (ABC) transporter complex"/>
    <property type="evidence" value="ECO:0007669"/>
    <property type="project" value="TreeGrafter"/>
</dbReference>
<proteinExistence type="predicted"/>
<evidence type="ECO:0000256" key="2">
    <source>
        <dbReference type="ARBA" id="ARBA00022475"/>
    </source>
</evidence>
<dbReference type="OrthoDB" id="1096108at2"/>
<reference evidence="7 9" key="1">
    <citation type="submission" date="2018-06" db="EMBL/GenBank/DDBJ databases">
        <title>Genomic Encyclopedia of Archaeal and Bacterial Type Strains, Phase II (KMG-II): from individual species to whole genera.</title>
        <authorList>
            <person name="Goeker M."/>
        </authorList>
    </citation>
    <scope>NUCLEOTIDE SEQUENCE [LARGE SCALE GENOMIC DNA]</scope>
    <source>
        <strain evidence="7 9">DSM 22686</strain>
    </source>
</reference>
<feature type="transmembrane region" description="Helical" evidence="6">
    <location>
        <begin position="536"/>
        <end position="558"/>
    </location>
</feature>
<feature type="transmembrane region" description="Helical" evidence="6">
    <location>
        <begin position="507"/>
        <end position="524"/>
    </location>
</feature>
<feature type="transmembrane region" description="Helical" evidence="6">
    <location>
        <begin position="482"/>
        <end position="500"/>
    </location>
</feature>
<comment type="subcellular location">
    <subcellularLocation>
        <location evidence="1">Cell membrane</location>
        <topology evidence="1">Multi-pass membrane protein</topology>
    </subcellularLocation>
</comment>
<evidence type="ECO:0000313" key="8">
    <source>
        <dbReference type="EMBL" id="TXD79883.1"/>
    </source>
</evidence>
<dbReference type="EMBL" id="QKZU01000007">
    <property type="protein sequence ID" value="PZX56975.1"/>
    <property type="molecule type" value="Genomic_DNA"/>
</dbReference>
<dbReference type="InterPro" id="IPR005495">
    <property type="entry name" value="LptG/LptF_permease"/>
</dbReference>
<evidence type="ECO:0000256" key="5">
    <source>
        <dbReference type="ARBA" id="ARBA00023136"/>
    </source>
</evidence>
<evidence type="ECO:0000313" key="9">
    <source>
        <dbReference type="Proteomes" id="UP000249115"/>
    </source>
</evidence>
<feature type="transmembrane region" description="Helical" evidence="6">
    <location>
        <begin position="12"/>
        <end position="33"/>
    </location>
</feature>
<feature type="transmembrane region" description="Helical" evidence="6">
    <location>
        <begin position="53"/>
        <end position="78"/>
    </location>
</feature>
<dbReference type="PANTHER" id="PTHR33529">
    <property type="entry name" value="SLR0882 PROTEIN-RELATED"/>
    <property type="match status" value="1"/>
</dbReference>
<evidence type="ECO:0000313" key="7">
    <source>
        <dbReference type="EMBL" id="PZX56975.1"/>
    </source>
</evidence>
<organism evidence="7 9">
    <name type="scientific">Algoriphagus ratkowskyi</name>
    <dbReference type="NCBI Taxonomy" id="57028"/>
    <lineage>
        <taxon>Bacteria</taxon>
        <taxon>Pseudomonadati</taxon>
        <taxon>Bacteroidota</taxon>
        <taxon>Cytophagia</taxon>
        <taxon>Cytophagales</taxon>
        <taxon>Cyclobacteriaceae</taxon>
        <taxon>Algoriphagus</taxon>
    </lineage>
</organism>
<evidence type="ECO:0000256" key="6">
    <source>
        <dbReference type="SAM" id="Phobius"/>
    </source>
</evidence>
<keyword evidence="5 6" id="KW-0472">Membrane</keyword>
<reference evidence="8 10" key="2">
    <citation type="submission" date="2019-08" db="EMBL/GenBank/DDBJ databases">
        <title>Genome of Algoriphagus ratkowskyi IC026.</title>
        <authorList>
            <person name="Bowman J.P."/>
        </authorList>
    </citation>
    <scope>NUCLEOTIDE SEQUENCE [LARGE SCALE GENOMIC DNA]</scope>
    <source>
        <strain evidence="8 10">IC026</strain>
    </source>
</reference>
<dbReference type="Proteomes" id="UP000249115">
    <property type="component" value="Unassembled WGS sequence"/>
</dbReference>
<dbReference type="AlphaFoldDB" id="A0A2W7S1F9"/>
<comment type="caution">
    <text evidence="7">The sequence shown here is derived from an EMBL/GenBank/DDBJ whole genome shotgun (WGS) entry which is preliminary data.</text>
</comment>
<keyword evidence="4 6" id="KW-1133">Transmembrane helix</keyword>
<feature type="transmembrane region" description="Helical" evidence="6">
    <location>
        <begin position="99"/>
        <end position="117"/>
    </location>
</feature>
<keyword evidence="10" id="KW-1185">Reference proteome</keyword>
<dbReference type="Pfam" id="PF03739">
    <property type="entry name" value="LptF_LptG"/>
    <property type="match status" value="2"/>
</dbReference>
<gene>
    <name evidence="8" type="ORF">ESW18_01760</name>
    <name evidence="7" type="ORF">LV84_02105</name>
</gene>
<dbReference type="PANTHER" id="PTHR33529:SF6">
    <property type="entry name" value="YJGP_YJGQ FAMILY PERMEASE"/>
    <property type="match status" value="1"/>
</dbReference>
<evidence type="ECO:0000313" key="10">
    <source>
        <dbReference type="Proteomes" id="UP000321927"/>
    </source>
</evidence>
<sequence length="592" mass="67235">MKKLDKLILGSFLGPFLLTFIVVDFILLTVNMLKYFDEIFGKGLSFWIYVELIGYFVISISPMALPLAVLLSSLMTFGNLGEHFELTAIKSSGISLLRALRPIGVFVIVLSFAAYLSNNYLVPKVNLKTFSLLYDIRMKSPALEIKAGVFYNGIPGYSIKVDEKVGEYGLKGILIYNHANGQSGNLDVTLADSGSMEPFFNENYMKLSLYNGKKYKEDRQTRGILEKPVEFTRTSFDANEVVFDLNNTFKLNRTAEEAWSTNRSIKNIHEIKLGLDSIKTLVNDQRYSSYREAESIYPFFTRERKLKPASDIMERKALDDSIRTYKISLQKALTDSLDRVKMLAQKDSSSILIDNPESIKLSTSKELELLNNNSVAASSEISSSDSIFRKRKSLDRSKNLSSVLDSINSAIGVKQLRTAPLTDYERSQIDSLATNRGYYQNAITMALNNSRSLKNQFSVKQTQIDNYERDFRRFEIAWYQKYTQAFACFALFLIGAPLGAIIKKGGLGMPVLISIIFFIVYYMLTMTGEKWAKEGIVDPLFGTFFSNICMLPFGLFFIRQARKDARLFEPDFYIGVWKSIQRGFKVLRSKAN</sequence>
<protein>
    <submittedName>
        <fullName evidence="7">Lipopolysaccharide export system permease protein</fullName>
    </submittedName>
    <submittedName>
        <fullName evidence="8">YjgP/YjgQ family permease</fullName>
    </submittedName>
</protein>
<accession>A0A2W7S1F9</accession>
<dbReference type="Proteomes" id="UP000321927">
    <property type="component" value="Unassembled WGS sequence"/>
</dbReference>
<evidence type="ECO:0000256" key="1">
    <source>
        <dbReference type="ARBA" id="ARBA00004651"/>
    </source>
</evidence>
<keyword evidence="2" id="KW-1003">Cell membrane</keyword>
<evidence type="ECO:0000256" key="4">
    <source>
        <dbReference type="ARBA" id="ARBA00022989"/>
    </source>
</evidence>
<name>A0A2W7S1F9_9BACT</name>
<evidence type="ECO:0000256" key="3">
    <source>
        <dbReference type="ARBA" id="ARBA00022692"/>
    </source>
</evidence>